<feature type="domain" description="Cytochrome c oxidase subunit IV bacterial aa3 type" evidence="2">
    <location>
        <begin position="2"/>
        <end position="32"/>
    </location>
</feature>
<dbReference type="Pfam" id="PF07835">
    <property type="entry name" value="COX4_pro_2"/>
    <property type="match status" value="1"/>
</dbReference>
<evidence type="ECO:0000313" key="3">
    <source>
        <dbReference type="EMBL" id="NTS66210.1"/>
    </source>
</evidence>
<keyword evidence="4" id="KW-1185">Reference proteome</keyword>
<proteinExistence type="predicted"/>
<protein>
    <submittedName>
        <fullName evidence="3">Aa3-type cytochrome c oxidase subunit IV</fullName>
    </submittedName>
</protein>
<gene>
    <name evidence="3" type="ORF">HRV97_13680</name>
</gene>
<evidence type="ECO:0000259" key="2">
    <source>
        <dbReference type="Pfam" id="PF07835"/>
    </source>
</evidence>
<dbReference type="InterPro" id="IPR012422">
    <property type="entry name" value="Cyt_c_oxidase_su4_bac-aa3"/>
</dbReference>
<name>A0ABX2JL48_9SPHN</name>
<accession>A0ABX2JL48</accession>
<comment type="caution">
    <text evidence="3">The sequence shown here is derived from an EMBL/GenBank/DDBJ whole genome shotgun (WGS) entry which is preliminary data.</text>
</comment>
<evidence type="ECO:0000256" key="1">
    <source>
        <dbReference type="SAM" id="Phobius"/>
    </source>
</evidence>
<sequence length="34" mass="3840">MKAHVSTYDRVIAMMKWGSVAVAIIAFFVIWLIA</sequence>
<dbReference type="Proteomes" id="UP000621447">
    <property type="component" value="Unassembled WGS sequence"/>
</dbReference>
<dbReference type="EMBL" id="JABULH010000006">
    <property type="protein sequence ID" value="NTS66210.1"/>
    <property type="molecule type" value="Genomic_DNA"/>
</dbReference>
<evidence type="ECO:0000313" key="4">
    <source>
        <dbReference type="Proteomes" id="UP000621447"/>
    </source>
</evidence>
<organism evidence="3 4">
    <name type="scientific">Sphingomonas hominis</name>
    <dbReference type="NCBI Taxonomy" id="2741495"/>
    <lineage>
        <taxon>Bacteria</taxon>
        <taxon>Pseudomonadati</taxon>
        <taxon>Pseudomonadota</taxon>
        <taxon>Alphaproteobacteria</taxon>
        <taxon>Sphingomonadales</taxon>
        <taxon>Sphingomonadaceae</taxon>
        <taxon>Sphingomonas</taxon>
    </lineage>
</organism>
<feature type="transmembrane region" description="Helical" evidence="1">
    <location>
        <begin position="12"/>
        <end position="33"/>
    </location>
</feature>
<reference evidence="3 4" key="1">
    <citation type="submission" date="2020-06" db="EMBL/GenBank/DDBJ databases">
        <title>Sphingomonas hominis sp. nov., a member of the Sphingomonas, isolated from the hair of a 22-year-old girl.</title>
        <authorList>
            <person name="Zhang D.-F."/>
            <person name="Cui X.-W."/>
        </authorList>
    </citation>
    <scope>NUCLEOTIDE SEQUENCE [LARGE SCALE GENOMIC DNA]</scope>
    <source>
        <strain evidence="3 4">HHU CXW</strain>
    </source>
</reference>
<keyword evidence="1" id="KW-0472">Membrane</keyword>
<keyword evidence="1" id="KW-0812">Transmembrane</keyword>
<keyword evidence="1" id="KW-1133">Transmembrane helix</keyword>